<name>A0A1C2JGV7_ACITH</name>
<dbReference type="AlphaFoldDB" id="A0A1C2JGV7"/>
<dbReference type="eggNOG" id="ENOG5034982">
    <property type="taxonomic scope" value="Bacteria"/>
</dbReference>
<dbReference type="EMBL" id="LWRY01000111">
    <property type="protein sequence ID" value="OCX72375.1"/>
    <property type="molecule type" value="Genomic_DNA"/>
</dbReference>
<keyword evidence="4" id="KW-1185">Reference proteome</keyword>
<dbReference type="RefSeq" id="WP_024892671.1">
    <property type="nucleotide sequence ID" value="NZ_LWRY01000111.1"/>
</dbReference>
<sequence>MDIQHIMRVVDASFAARQSIEKALREIDRRALNAMVLVKRHGNALAGYGVVAQAFRERAAILKTSASHLQESIAPLIEAYMRILQHQRFAQSFQEMLSDSPIHGKACPNLISTQNTWQKIIQQEEVEAVKVLDHLLETVQQLQEGIEEQEYVVTNGRIEAALAEKTGAPLMRVSRDMGEAVRTVAQAIRSYRHQLESLEHESSTRL</sequence>
<accession>A0A1C2JGV7</accession>
<gene>
    <name evidence="1" type="ORF">A6M23_10000</name>
    <name evidence="2" type="ORF">A6P07_03650</name>
</gene>
<protein>
    <recommendedName>
        <fullName evidence="5">Chemotaxis protein</fullName>
    </recommendedName>
</protein>
<evidence type="ECO:0000313" key="1">
    <source>
        <dbReference type="EMBL" id="OCX72375.1"/>
    </source>
</evidence>
<dbReference type="Proteomes" id="UP000095008">
    <property type="component" value="Unassembled WGS sequence"/>
</dbReference>
<dbReference type="OrthoDB" id="9151705at2"/>
<organism evidence="1 4">
    <name type="scientific">Acidithiobacillus thiooxidans</name>
    <name type="common">Thiobacillus thiooxidans</name>
    <dbReference type="NCBI Taxonomy" id="930"/>
    <lineage>
        <taxon>Bacteria</taxon>
        <taxon>Pseudomonadati</taxon>
        <taxon>Pseudomonadota</taxon>
        <taxon>Acidithiobacillia</taxon>
        <taxon>Acidithiobacillales</taxon>
        <taxon>Acidithiobacillaceae</taxon>
        <taxon>Acidithiobacillus</taxon>
    </lineage>
</organism>
<evidence type="ECO:0000313" key="2">
    <source>
        <dbReference type="EMBL" id="OCX75986.1"/>
    </source>
</evidence>
<evidence type="ECO:0000313" key="4">
    <source>
        <dbReference type="Proteomes" id="UP000095008"/>
    </source>
</evidence>
<evidence type="ECO:0000313" key="3">
    <source>
        <dbReference type="Proteomes" id="UP000094893"/>
    </source>
</evidence>
<evidence type="ECO:0008006" key="5">
    <source>
        <dbReference type="Google" id="ProtNLM"/>
    </source>
</evidence>
<dbReference type="STRING" id="930.GCA_002079865_03263"/>
<reference evidence="1 3" key="1">
    <citation type="journal article" date="2016" name="Int. J. Mol. Sci.">
        <title>Comparative genomics of the extreme acidophile Acidithiobacillus thiooxidans reveals intraspecific divergence and niche adaptation.</title>
        <authorList>
            <person name="Zhang X."/>
            <person name="Feng X."/>
            <person name="Tao J."/>
            <person name="Ma L."/>
            <person name="Xiao Y."/>
            <person name="Liang Y."/>
            <person name="Liu X."/>
            <person name="Yin H."/>
        </authorList>
    </citation>
    <scope>NUCLEOTIDE SEQUENCE [LARGE SCALE GENOMIC DNA]</scope>
    <source>
        <strain evidence="2 3">A02</strain>
        <strain evidence="1">DXS-W</strain>
    </source>
</reference>
<proteinExistence type="predicted"/>
<comment type="caution">
    <text evidence="1">The sequence shown here is derived from an EMBL/GenBank/DDBJ whole genome shotgun (WGS) entry which is preliminary data.</text>
</comment>
<dbReference type="Proteomes" id="UP000094893">
    <property type="component" value="Unassembled WGS sequence"/>
</dbReference>
<dbReference type="EMBL" id="LWSA01000031">
    <property type="protein sequence ID" value="OCX75986.1"/>
    <property type="molecule type" value="Genomic_DNA"/>
</dbReference>